<comment type="caution">
    <text evidence="1">The sequence shown here is derived from an EMBL/GenBank/DDBJ whole genome shotgun (WGS) entry which is preliminary data.</text>
</comment>
<dbReference type="AlphaFoldDB" id="A0A2K3NZY4"/>
<sequence length="164" mass="18602">MVVYMKEYCWLFSTIPDGVLTTVYFDGQGFGEVDPSFSREFNLGASWRVFDSQGRYLDLGYNGSLFLPRLIDGWSQMPSVFGFSGASILSFFYFGGDLFGFAYQEPLLSFSDIPFYHSRSQQLPYTALFCIRLTGSNVAQPYLSVFGQFESYLRALQSPFITAL</sequence>
<evidence type="ECO:0000313" key="1">
    <source>
        <dbReference type="EMBL" id="PNY08606.1"/>
    </source>
</evidence>
<organism evidence="1 2">
    <name type="scientific">Trifolium pratense</name>
    <name type="common">Red clover</name>
    <dbReference type="NCBI Taxonomy" id="57577"/>
    <lineage>
        <taxon>Eukaryota</taxon>
        <taxon>Viridiplantae</taxon>
        <taxon>Streptophyta</taxon>
        <taxon>Embryophyta</taxon>
        <taxon>Tracheophyta</taxon>
        <taxon>Spermatophyta</taxon>
        <taxon>Magnoliopsida</taxon>
        <taxon>eudicotyledons</taxon>
        <taxon>Gunneridae</taxon>
        <taxon>Pentapetalae</taxon>
        <taxon>rosids</taxon>
        <taxon>fabids</taxon>
        <taxon>Fabales</taxon>
        <taxon>Fabaceae</taxon>
        <taxon>Papilionoideae</taxon>
        <taxon>50 kb inversion clade</taxon>
        <taxon>NPAAA clade</taxon>
        <taxon>Hologalegina</taxon>
        <taxon>IRL clade</taxon>
        <taxon>Trifolieae</taxon>
        <taxon>Trifolium</taxon>
    </lineage>
</organism>
<dbReference type="EMBL" id="ASHM01002618">
    <property type="protein sequence ID" value="PNY08606.1"/>
    <property type="molecule type" value="Genomic_DNA"/>
</dbReference>
<protein>
    <submittedName>
        <fullName evidence="1">Uncharacterized protein</fullName>
    </submittedName>
</protein>
<reference evidence="1 2" key="2">
    <citation type="journal article" date="2017" name="Front. Plant Sci.">
        <title>Gene Classification and Mining of Molecular Markers Useful in Red Clover (Trifolium pratense) Breeding.</title>
        <authorList>
            <person name="Istvanek J."/>
            <person name="Dluhosova J."/>
            <person name="Dluhos P."/>
            <person name="Patkova L."/>
            <person name="Nedelnik J."/>
            <person name="Repkova J."/>
        </authorList>
    </citation>
    <scope>NUCLEOTIDE SEQUENCE [LARGE SCALE GENOMIC DNA]</scope>
    <source>
        <strain evidence="2">cv. Tatra</strain>
        <tissue evidence="1">Young leaves</tissue>
    </source>
</reference>
<proteinExistence type="predicted"/>
<evidence type="ECO:0000313" key="2">
    <source>
        <dbReference type="Proteomes" id="UP000236291"/>
    </source>
</evidence>
<accession>A0A2K3NZY4</accession>
<dbReference type="Proteomes" id="UP000236291">
    <property type="component" value="Unassembled WGS sequence"/>
</dbReference>
<reference evidence="1 2" key="1">
    <citation type="journal article" date="2014" name="Am. J. Bot.">
        <title>Genome assembly and annotation for red clover (Trifolium pratense; Fabaceae).</title>
        <authorList>
            <person name="Istvanek J."/>
            <person name="Jaros M."/>
            <person name="Krenek A."/>
            <person name="Repkova J."/>
        </authorList>
    </citation>
    <scope>NUCLEOTIDE SEQUENCE [LARGE SCALE GENOMIC DNA]</scope>
    <source>
        <strain evidence="2">cv. Tatra</strain>
        <tissue evidence="1">Young leaves</tissue>
    </source>
</reference>
<gene>
    <name evidence="1" type="ORF">L195_g005134</name>
</gene>
<name>A0A2K3NZY4_TRIPR</name>